<evidence type="ECO:0000256" key="2">
    <source>
        <dbReference type="ARBA" id="ARBA00008156"/>
    </source>
</evidence>
<dbReference type="AlphaFoldDB" id="A0A6N1X161"/>
<comment type="cofactor">
    <cofactor evidence="1">
        <name>pyrroloquinoline quinone</name>
        <dbReference type="ChEBI" id="CHEBI:58442"/>
    </cofactor>
</comment>
<keyword evidence="4" id="KW-0732">Signal</keyword>
<evidence type="ECO:0000256" key="1">
    <source>
        <dbReference type="ARBA" id="ARBA00001931"/>
    </source>
</evidence>
<evidence type="ECO:0000256" key="3">
    <source>
        <dbReference type="ARBA" id="ARBA00023002"/>
    </source>
</evidence>
<feature type="domain" description="Pyrrolo-quinoline quinone repeat" evidence="5">
    <location>
        <begin position="43"/>
        <end position="375"/>
    </location>
</feature>
<dbReference type="InterPro" id="IPR018391">
    <property type="entry name" value="PQQ_b-propeller_rpt"/>
</dbReference>
<name>A0A6N1X161_9BURK</name>
<dbReference type="InterPro" id="IPR011047">
    <property type="entry name" value="Quinoprotein_ADH-like_sf"/>
</dbReference>
<sequence length="595" mass="64876">MNFKTLALAAAISATFVPAAFADMAAYRPVTDANVLNPEAGEWLMWRRTVDNQAYSPLEQVNAKNVGELRMEWSWSLPVGGLTEVAPLVRDGVMFVGMNRSVVQALDATNGNLIWEYKHKNPEWTGGYHASQADRQRNNIVLYKDKVYLTTADAKIVALDAKTGKSLWETQAADWKKGFSYTAGAMVVNGLIYTGMSGCSIADTGGGCFIMAHDAETGKEVWRVNTLSDLTRKEVEASWNGIPPENRYGGSAWITGAYDAKRDTLFWGVGMPIPWAESVRGTQGGATLYTNSTLAIDAKTGKVKWYYQHLGRDDWDLDSVFERVLVESEIAPDAKEVRYMSAKVKPGKKYDVIVTVPGKYGTAFVLERDTGDLLWARDTAYQNVVKGFTKDGKSIPNADLISKTIDQTVHVCGGRSLGKLWQAGAYSPKTNSFYFPMAESCRDLTPNPGEYVTGGALGFQKSGPAQAAPGETNTGRFYAFNVKTGKMEWVKKQAALFTSSALTTAGDLVFVGDSMRNFTAFEQASGKQLWNSKLNTSVSGNPMTYSVNGKQYIAITTGPHAQTPTAVAVNPELKNVNDTGHSLFVFALPEAKAAK</sequence>
<feature type="domain" description="Pyrrolo-quinoline quinone repeat" evidence="5">
    <location>
        <begin position="499"/>
        <end position="553"/>
    </location>
</feature>
<reference evidence="6 7" key="1">
    <citation type="submission" date="2020-06" db="EMBL/GenBank/DDBJ databases">
        <title>Acidovorax antarctica sp. nov., isolated from Corinth ice sheet soil, Antarctic Fields Peninsula.</title>
        <authorList>
            <person name="Xu Q."/>
            <person name="Peng F."/>
        </authorList>
    </citation>
    <scope>NUCLEOTIDE SEQUENCE [LARGE SCALE GENOMIC DNA]</scope>
    <source>
        <strain evidence="6 7">16-35-5</strain>
    </source>
</reference>
<evidence type="ECO:0000313" key="6">
    <source>
        <dbReference type="EMBL" id="QKV53174.1"/>
    </source>
</evidence>
<proteinExistence type="inferred from homology"/>
<dbReference type="Proteomes" id="UP000509579">
    <property type="component" value="Chromosome"/>
</dbReference>
<dbReference type="Pfam" id="PF01011">
    <property type="entry name" value="PQQ"/>
    <property type="match status" value="2"/>
</dbReference>
<dbReference type="InterPro" id="IPR002372">
    <property type="entry name" value="PQQ_rpt_dom"/>
</dbReference>
<feature type="signal peptide" evidence="4">
    <location>
        <begin position="1"/>
        <end position="22"/>
    </location>
</feature>
<dbReference type="PANTHER" id="PTHR32303:SF20">
    <property type="entry name" value="QUINOPROTEIN ETHANOL DEHYDROGENASE"/>
    <property type="match status" value="1"/>
</dbReference>
<evidence type="ECO:0000256" key="4">
    <source>
        <dbReference type="SAM" id="SignalP"/>
    </source>
</evidence>
<accession>A0A6N1X161</accession>
<feature type="chain" id="PRO_5026783430" evidence="4">
    <location>
        <begin position="23"/>
        <end position="595"/>
    </location>
</feature>
<protein>
    <submittedName>
        <fullName evidence="6">PQQ-binding-like beta-propeller repeat protein</fullName>
    </submittedName>
</protein>
<gene>
    <name evidence="6" type="ORF">HUK68_09895</name>
</gene>
<organism evidence="6 7">
    <name type="scientific">Comamonas antarctica</name>
    <dbReference type="NCBI Taxonomy" id="2743470"/>
    <lineage>
        <taxon>Bacteria</taxon>
        <taxon>Pseudomonadati</taxon>
        <taxon>Pseudomonadota</taxon>
        <taxon>Betaproteobacteria</taxon>
        <taxon>Burkholderiales</taxon>
        <taxon>Comamonadaceae</taxon>
        <taxon>Comamonas</taxon>
    </lineage>
</organism>
<keyword evidence="3" id="KW-0560">Oxidoreductase</keyword>
<comment type="similarity">
    <text evidence="2">Belongs to the bacterial PQQ dehydrogenase family.</text>
</comment>
<dbReference type="Gene3D" id="2.140.10.10">
    <property type="entry name" value="Quinoprotein alcohol dehydrogenase-like superfamily"/>
    <property type="match status" value="1"/>
</dbReference>
<keyword evidence="7" id="KW-1185">Reference proteome</keyword>
<evidence type="ECO:0000259" key="5">
    <source>
        <dbReference type="Pfam" id="PF01011"/>
    </source>
</evidence>
<dbReference type="PANTHER" id="PTHR32303">
    <property type="entry name" value="QUINOPROTEIN ALCOHOL DEHYDROGENASE (CYTOCHROME C)"/>
    <property type="match status" value="1"/>
</dbReference>
<dbReference type="SMART" id="SM00564">
    <property type="entry name" value="PQQ"/>
    <property type="match status" value="6"/>
</dbReference>
<evidence type="ECO:0000313" key="7">
    <source>
        <dbReference type="Proteomes" id="UP000509579"/>
    </source>
</evidence>
<dbReference type="SUPFAM" id="SSF50998">
    <property type="entry name" value="Quinoprotein alcohol dehydrogenase-like"/>
    <property type="match status" value="1"/>
</dbReference>
<dbReference type="RefSeq" id="WP_175504051.1">
    <property type="nucleotide sequence ID" value="NZ_CAURQT010000004.1"/>
</dbReference>
<dbReference type="GO" id="GO:0016491">
    <property type="term" value="F:oxidoreductase activity"/>
    <property type="evidence" value="ECO:0007669"/>
    <property type="project" value="UniProtKB-KW"/>
</dbReference>
<dbReference type="KEGG" id="aant:HUK68_09895"/>
<dbReference type="EMBL" id="CP054840">
    <property type="protein sequence ID" value="QKV53174.1"/>
    <property type="molecule type" value="Genomic_DNA"/>
</dbReference>